<organism evidence="3 4">
    <name type="scientific">Vigna mungo</name>
    <name type="common">Black gram</name>
    <name type="synonym">Phaseolus mungo</name>
    <dbReference type="NCBI Taxonomy" id="3915"/>
    <lineage>
        <taxon>Eukaryota</taxon>
        <taxon>Viridiplantae</taxon>
        <taxon>Streptophyta</taxon>
        <taxon>Embryophyta</taxon>
        <taxon>Tracheophyta</taxon>
        <taxon>Spermatophyta</taxon>
        <taxon>Magnoliopsida</taxon>
        <taxon>eudicotyledons</taxon>
        <taxon>Gunneridae</taxon>
        <taxon>Pentapetalae</taxon>
        <taxon>rosids</taxon>
        <taxon>fabids</taxon>
        <taxon>Fabales</taxon>
        <taxon>Fabaceae</taxon>
        <taxon>Papilionoideae</taxon>
        <taxon>50 kb inversion clade</taxon>
        <taxon>NPAAA clade</taxon>
        <taxon>indigoferoid/millettioid clade</taxon>
        <taxon>Phaseoleae</taxon>
        <taxon>Vigna</taxon>
    </lineage>
</organism>
<feature type="domain" description="FHA" evidence="2">
    <location>
        <begin position="89"/>
        <end position="156"/>
    </location>
</feature>
<dbReference type="InterPro" id="IPR008984">
    <property type="entry name" value="SMAD_FHA_dom_sf"/>
</dbReference>
<feature type="compositionally biased region" description="Pro residues" evidence="1">
    <location>
        <begin position="21"/>
        <end position="40"/>
    </location>
</feature>
<dbReference type="PROSITE" id="PS50006">
    <property type="entry name" value="FHA_DOMAIN"/>
    <property type="match status" value="1"/>
</dbReference>
<gene>
    <name evidence="3" type="ORF">V8G54_019139</name>
</gene>
<feature type="compositionally biased region" description="Pro residues" evidence="1">
    <location>
        <begin position="1"/>
        <end position="13"/>
    </location>
</feature>
<reference evidence="3 4" key="1">
    <citation type="journal article" date="2023" name="Life. Sci Alliance">
        <title>Evolutionary insights into 3D genome organization and epigenetic landscape of Vigna mungo.</title>
        <authorList>
            <person name="Junaid A."/>
            <person name="Singh B."/>
            <person name="Bhatia S."/>
        </authorList>
    </citation>
    <scope>NUCLEOTIDE SEQUENCE [LARGE SCALE GENOMIC DNA]</scope>
    <source>
        <strain evidence="3">Urdbean</strain>
    </source>
</reference>
<feature type="region of interest" description="Disordered" evidence="1">
    <location>
        <begin position="1"/>
        <end position="50"/>
    </location>
</feature>
<accession>A0AAQ3RUN2</accession>
<protein>
    <recommendedName>
        <fullName evidence="2">FHA domain-containing protein</fullName>
    </recommendedName>
</protein>
<dbReference type="InterPro" id="IPR000253">
    <property type="entry name" value="FHA_dom"/>
</dbReference>
<dbReference type="AlphaFoldDB" id="A0AAQ3RUN2"/>
<dbReference type="PANTHER" id="PTHR23308">
    <property type="entry name" value="NUCLEAR INHIBITOR OF PROTEIN PHOSPHATASE-1"/>
    <property type="match status" value="1"/>
</dbReference>
<dbReference type="Gene3D" id="2.60.200.20">
    <property type="match status" value="1"/>
</dbReference>
<proteinExistence type="predicted"/>
<sequence length="244" mass="27019">MTNSMGPPPPINPNLPDTAPSVPPPHDSTEPQPPAPPPPRDSLKPPSQGAAVPYKIPPWSAAPCHKFYLEVLKDGSIIDKFDVCEKGAYMFGRLDLCDFVLEHPTISRFHAASFLDALPSMFKVDVLMVGFDQEIAFALSADVIETNAKLMKEVKMREAMLDREASVRRARQEASLAEGISWGMGEDAIEEEEDDAEEVTWQSYKGQLTEKQEKTHLERNHQKDPVGGFESIALIEALEAHNTI</sequence>
<dbReference type="SUPFAM" id="SSF49879">
    <property type="entry name" value="SMAD/FHA domain"/>
    <property type="match status" value="1"/>
</dbReference>
<dbReference type="EMBL" id="CP144695">
    <property type="protein sequence ID" value="WVZ05793.1"/>
    <property type="molecule type" value="Genomic_DNA"/>
</dbReference>
<keyword evidence="4" id="KW-1185">Reference proteome</keyword>
<evidence type="ECO:0000259" key="2">
    <source>
        <dbReference type="PROSITE" id="PS50006"/>
    </source>
</evidence>
<evidence type="ECO:0000313" key="3">
    <source>
        <dbReference type="EMBL" id="WVZ05793.1"/>
    </source>
</evidence>
<name>A0AAQ3RUN2_VIGMU</name>
<dbReference type="InterPro" id="IPR050923">
    <property type="entry name" value="Cell_Proc_Reg/RNA_Proc"/>
</dbReference>
<evidence type="ECO:0000313" key="4">
    <source>
        <dbReference type="Proteomes" id="UP001374535"/>
    </source>
</evidence>
<evidence type="ECO:0000256" key="1">
    <source>
        <dbReference type="SAM" id="MobiDB-lite"/>
    </source>
</evidence>
<dbReference type="Proteomes" id="UP001374535">
    <property type="component" value="Chromosome 6"/>
</dbReference>